<reference evidence="2" key="1">
    <citation type="submission" date="2021-10" db="EMBL/GenBank/DDBJ databases">
        <title>Anaerobic single-cell dispensing facilitates the cultivation of human gut bacteria.</title>
        <authorList>
            <person name="Afrizal A."/>
        </authorList>
    </citation>
    <scope>NUCLEOTIDE SEQUENCE</scope>
    <source>
        <strain evidence="2">CLA-AA-H250</strain>
    </source>
</reference>
<accession>A0AAE3DGJ3</accession>
<organism evidence="2 3">
    <name type="scientific">Hominenteromicrobium mulieris</name>
    <dbReference type="NCBI Taxonomy" id="2885357"/>
    <lineage>
        <taxon>Bacteria</taxon>
        <taxon>Bacillati</taxon>
        <taxon>Bacillota</taxon>
        <taxon>Clostridia</taxon>
        <taxon>Eubacteriales</taxon>
        <taxon>Oscillospiraceae</taxon>
        <taxon>Hominenteromicrobium</taxon>
    </lineage>
</organism>
<evidence type="ECO:0000256" key="1">
    <source>
        <dbReference type="SAM" id="Phobius"/>
    </source>
</evidence>
<feature type="transmembrane region" description="Helical" evidence="1">
    <location>
        <begin position="95"/>
        <end position="115"/>
    </location>
</feature>
<dbReference type="InterPro" id="IPR024294">
    <property type="entry name" value="DUF3810"/>
</dbReference>
<keyword evidence="3" id="KW-1185">Reference proteome</keyword>
<keyword evidence="1" id="KW-0812">Transmembrane</keyword>
<dbReference type="Pfam" id="PF12725">
    <property type="entry name" value="DUF3810"/>
    <property type="match status" value="1"/>
</dbReference>
<dbReference type="EMBL" id="JAJEQC010000013">
    <property type="protein sequence ID" value="MCC2137686.1"/>
    <property type="molecule type" value="Genomic_DNA"/>
</dbReference>
<gene>
    <name evidence="2" type="ORF">LKD31_11790</name>
</gene>
<proteinExistence type="predicted"/>
<comment type="caution">
    <text evidence="2">The sequence shown here is derived from an EMBL/GenBank/DDBJ whole genome shotgun (WGS) entry which is preliminary data.</text>
</comment>
<sequence length="366" mass="41781">MKTYLKAFRLKRFWLLLLLPAAFLLDFAARQSADFAEWYAVTIYPVYAQFFSAITGVFPFSVGEFCLIALVLFILAYLIHGVYKLIRHKEGRFAYFVRFLSVPVLIATCIAFLCVTNYGTNHRRYSFAAVSGLTVRESSAEELYNVCAYLINEANTLRENLPEDENGVFQLSNDVFLDADEAKSSFNSLHDTYSTLYTNGKPKPVLFSEVMSYLDISGIYCPFTFEANVNVHMNDVLIPVTMCHELSHLSGYMREDEANFIAFLACLQSDDPKFRYSGVYLASVHAMNALLTVDSDLWNRADALKSDALRRDIRSNNAYWKQYETPVSEVSDRVNDAYLKANGQENGLRSYGRMVDLLLAYYRDEL</sequence>
<dbReference type="RefSeq" id="WP_308449848.1">
    <property type="nucleotide sequence ID" value="NZ_JAJEQC010000013.1"/>
</dbReference>
<dbReference type="AlphaFoldDB" id="A0AAE3DGJ3"/>
<feature type="transmembrane region" description="Helical" evidence="1">
    <location>
        <begin position="65"/>
        <end position="83"/>
    </location>
</feature>
<keyword evidence="1" id="KW-1133">Transmembrane helix</keyword>
<evidence type="ECO:0000313" key="2">
    <source>
        <dbReference type="EMBL" id="MCC2137686.1"/>
    </source>
</evidence>
<dbReference type="Proteomes" id="UP001199424">
    <property type="component" value="Unassembled WGS sequence"/>
</dbReference>
<keyword evidence="1" id="KW-0472">Membrane</keyword>
<evidence type="ECO:0000313" key="3">
    <source>
        <dbReference type="Proteomes" id="UP001199424"/>
    </source>
</evidence>
<protein>
    <submittedName>
        <fullName evidence="2">DUF3810 domain-containing protein</fullName>
    </submittedName>
</protein>
<name>A0AAE3DGJ3_9FIRM</name>